<dbReference type="PANTHER" id="PTHR43679">
    <property type="entry name" value="OCTANOYLTRANSFERASE LIPM-RELATED"/>
    <property type="match status" value="1"/>
</dbReference>
<dbReference type="PANTHER" id="PTHR43679:SF2">
    <property type="entry name" value="OCTANOYL-[GCVH]:PROTEIN N-OCTANOYLTRANSFERASE"/>
    <property type="match status" value="1"/>
</dbReference>
<proteinExistence type="predicted"/>
<gene>
    <name evidence="2" type="ORF">METZ01_LOCUS60200</name>
</gene>
<evidence type="ECO:0000259" key="1">
    <source>
        <dbReference type="PROSITE" id="PS51733"/>
    </source>
</evidence>
<dbReference type="InterPro" id="IPR045864">
    <property type="entry name" value="aa-tRNA-synth_II/BPL/LPL"/>
</dbReference>
<sequence length="323" mass="36278">MSENEKFIRLIHMGQIPGWQTQAVYHTVAELMTEDTPDTIIISQPSDTYVCLGYHQKLDHVFDQQTCEEKEIPILRRKVGGGGTYLDPNQLFYQCVFHKSRVPTNSDKVYEMMLTPVVNTLKHFFDVKAELVGSHEVEMNGKRVAGIGGGQMGEASIVVGNILFDFDFDTMASVWNVPNESFRELAKEAMKDHIITLDDIGSMVKMDKLADQLIEEYEIHLGRKLNPGGMTIDEIERAGQVGAVLRSESFLNFMDDGNNSSKRKPLKIARNVFIHNDEIEIDSVNVLGSFRVENGIIHSVILDNETTGLEGKLVGKEFKGLVK</sequence>
<dbReference type="InterPro" id="IPR004143">
    <property type="entry name" value="BPL_LPL_catalytic"/>
</dbReference>
<dbReference type="AlphaFoldDB" id="A0A381STQ7"/>
<dbReference type="InterPro" id="IPR050664">
    <property type="entry name" value="Octanoyltrans_LipM/LipL"/>
</dbReference>
<protein>
    <recommendedName>
        <fullName evidence="1">BPL/LPL catalytic domain-containing protein</fullName>
    </recommendedName>
</protein>
<dbReference type="Gene3D" id="3.30.930.10">
    <property type="entry name" value="Bira Bifunctional Protein, Domain 2"/>
    <property type="match status" value="1"/>
</dbReference>
<organism evidence="2">
    <name type="scientific">marine metagenome</name>
    <dbReference type="NCBI Taxonomy" id="408172"/>
    <lineage>
        <taxon>unclassified sequences</taxon>
        <taxon>metagenomes</taxon>
        <taxon>ecological metagenomes</taxon>
    </lineage>
</organism>
<feature type="domain" description="BPL/LPL catalytic" evidence="1">
    <location>
        <begin position="34"/>
        <end position="225"/>
    </location>
</feature>
<reference evidence="2" key="1">
    <citation type="submission" date="2018-05" db="EMBL/GenBank/DDBJ databases">
        <authorList>
            <person name="Lanie J.A."/>
            <person name="Ng W.-L."/>
            <person name="Kazmierczak K.M."/>
            <person name="Andrzejewski T.M."/>
            <person name="Davidsen T.M."/>
            <person name="Wayne K.J."/>
            <person name="Tettelin H."/>
            <person name="Glass J.I."/>
            <person name="Rusch D."/>
            <person name="Podicherti R."/>
            <person name="Tsui H.-C.T."/>
            <person name="Winkler M.E."/>
        </authorList>
    </citation>
    <scope>NUCLEOTIDE SEQUENCE</scope>
</reference>
<dbReference type="SUPFAM" id="SSF55681">
    <property type="entry name" value="Class II aaRS and biotin synthetases"/>
    <property type="match status" value="1"/>
</dbReference>
<dbReference type="EMBL" id="UINC01003555">
    <property type="protein sequence ID" value="SVA07346.1"/>
    <property type="molecule type" value="Genomic_DNA"/>
</dbReference>
<dbReference type="PROSITE" id="PS51733">
    <property type="entry name" value="BPL_LPL_CATALYTIC"/>
    <property type="match status" value="1"/>
</dbReference>
<evidence type="ECO:0000313" key="2">
    <source>
        <dbReference type="EMBL" id="SVA07346.1"/>
    </source>
</evidence>
<name>A0A381STQ7_9ZZZZ</name>
<accession>A0A381STQ7</accession>
<dbReference type="Pfam" id="PF21948">
    <property type="entry name" value="LplA-B_cat"/>
    <property type="match status" value="1"/>
</dbReference>